<dbReference type="InterPro" id="IPR001753">
    <property type="entry name" value="Enoyl-CoA_hydra/iso"/>
</dbReference>
<dbReference type="EMBL" id="CP141615">
    <property type="protein sequence ID" value="WRP18733.1"/>
    <property type="molecule type" value="Genomic_DNA"/>
</dbReference>
<reference evidence="2 3" key="1">
    <citation type="journal article" date="2024" name="Front. Microbiol.">
        <title>Novel thermophilic genera Geochorda gen. nov. and Carboxydochorda gen. nov. from the deep terrestrial subsurface reveal the ecophysiological diversity in the class Limnochordia.</title>
        <authorList>
            <person name="Karnachuk O.V."/>
            <person name="Lukina A.P."/>
            <person name="Avakyan M.R."/>
            <person name="Kadnikov V.V."/>
            <person name="Begmatov S."/>
            <person name="Beletsky A.V."/>
            <person name="Vlasova K.G."/>
            <person name="Novikov A.A."/>
            <person name="Shcherbakova V.A."/>
            <person name="Mardanov A.V."/>
            <person name="Ravin N.V."/>
        </authorList>
    </citation>
    <scope>NUCLEOTIDE SEQUENCE [LARGE SCALE GENOMIC DNA]</scope>
    <source>
        <strain evidence="2 3">L945</strain>
    </source>
</reference>
<dbReference type="InterPro" id="IPR029045">
    <property type="entry name" value="ClpP/crotonase-like_dom_sf"/>
</dbReference>
<organism evidence="2 3">
    <name type="scientific">Carboxydichorda subterranea</name>
    <dbReference type="NCBI Taxonomy" id="3109565"/>
    <lineage>
        <taxon>Bacteria</taxon>
        <taxon>Bacillati</taxon>
        <taxon>Bacillota</taxon>
        <taxon>Limnochordia</taxon>
        <taxon>Limnochordales</taxon>
        <taxon>Geochordaceae</taxon>
        <taxon>Carboxydichorda</taxon>
    </lineage>
</organism>
<evidence type="ECO:0000313" key="3">
    <source>
        <dbReference type="Proteomes" id="UP001332192"/>
    </source>
</evidence>
<protein>
    <submittedName>
        <fullName evidence="2">Enoyl-CoA hydratase/isomerase family protein</fullName>
    </submittedName>
</protein>
<sequence length="235" mass="24717">MNGDNSSLLFTRTGGTLVVTLTRPKLSAEALRLLSRGMREAESAPDLRSVILTGQGDVFCLGGDLGNAVGGSSLDVLEFGEAFIELHREVTGLKLPVIAAVNGLAHGGGFSLVEACDVAVAAESARFAIPEIRTGAAPMMALAGAHRTLTRKQAMWLALLGEELDANQALQLGIVNLVVSDDQVMPTALSVAGRLAGYKATSLQIVKAAYRSMDEGRFERQLRHGLSHLVVLLGV</sequence>
<evidence type="ECO:0000256" key="1">
    <source>
        <dbReference type="ARBA" id="ARBA00005254"/>
    </source>
</evidence>
<dbReference type="Pfam" id="PF00378">
    <property type="entry name" value="ECH_1"/>
    <property type="match status" value="1"/>
</dbReference>
<evidence type="ECO:0000313" key="2">
    <source>
        <dbReference type="EMBL" id="WRP18733.1"/>
    </source>
</evidence>
<comment type="similarity">
    <text evidence="1">Belongs to the enoyl-CoA hydratase/isomerase family.</text>
</comment>
<proteinExistence type="inferred from homology"/>
<dbReference type="InterPro" id="IPR051683">
    <property type="entry name" value="Enoyl-CoA_Hydratase/Isomerase"/>
</dbReference>
<dbReference type="SUPFAM" id="SSF52096">
    <property type="entry name" value="ClpP/crotonase"/>
    <property type="match status" value="1"/>
</dbReference>
<dbReference type="PANTHER" id="PTHR42964:SF1">
    <property type="entry name" value="POLYKETIDE BIOSYNTHESIS ENOYL-COA HYDRATASE PKSH-RELATED"/>
    <property type="match status" value="1"/>
</dbReference>
<keyword evidence="3" id="KW-1185">Reference proteome</keyword>
<name>A0ABZ1C3Y3_9FIRM</name>
<gene>
    <name evidence="2" type="ORF">U7230_06995</name>
</gene>
<dbReference type="CDD" id="cd06558">
    <property type="entry name" value="crotonase-like"/>
    <property type="match status" value="1"/>
</dbReference>
<dbReference type="PANTHER" id="PTHR42964">
    <property type="entry name" value="ENOYL-COA HYDRATASE"/>
    <property type="match status" value="1"/>
</dbReference>
<accession>A0ABZ1C3Y3</accession>
<dbReference type="Gene3D" id="3.90.226.10">
    <property type="entry name" value="2-enoyl-CoA Hydratase, Chain A, domain 1"/>
    <property type="match status" value="1"/>
</dbReference>
<dbReference type="RefSeq" id="WP_324718006.1">
    <property type="nucleotide sequence ID" value="NZ_CP141615.1"/>
</dbReference>
<dbReference type="Proteomes" id="UP001332192">
    <property type="component" value="Chromosome"/>
</dbReference>